<name>S9S353_9RHOB</name>
<evidence type="ECO:0000313" key="2">
    <source>
        <dbReference type="Proteomes" id="UP000015346"/>
    </source>
</evidence>
<sequence length="317" mass="34239">MRNDSMAERDAIGPRIIGPEAERHLDWVEVARAIEAGHARPRAQMEDVFLRRGADTLLNRSAWIEGLGIAVKAATVFPGNRHRPTIGGAVNLMSDEDGSLRAVLDFALVTKWKTAADSLLGALRLARPDSRELLVIGAGTVARSLVEAYRAGFPGIRVTLWNRTPARAAALAAQTGAALAPDLAEAVRRADIIACATMATEPVLRGAWLQPGQHVDLIGAYRPDMREADDDTLRRARLFCDSRRTTIPHIGEFRDPIARGVIAEGDILADLYDGPALARQSAEEITLYKNGGGAHLDLMVACHILEAVERAEATAEP</sequence>
<comment type="caution">
    <text evidence="1">The sequence shown here is derived from an EMBL/GenBank/DDBJ whole genome shotgun (WGS) entry which is preliminary data.</text>
</comment>
<proteinExistence type="predicted"/>
<gene>
    <name evidence="1" type="ORF">ruthe_01954</name>
</gene>
<dbReference type="PANTHER" id="PTHR13812:SF19">
    <property type="entry name" value="KETIMINE REDUCTASE MU-CRYSTALLIN"/>
    <property type="match status" value="1"/>
</dbReference>
<dbReference type="AlphaFoldDB" id="S9S353"/>
<dbReference type="SUPFAM" id="SSF51735">
    <property type="entry name" value="NAD(P)-binding Rossmann-fold domains"/>
    <property type="match status" value="1"/>
</dbReference>
<keyword evidence="1" id="KW-0456">Lyase</keyword>
<evidence type="ECO:0000313" key="1">
    <source>
        <dbReference type="EMBL" id="EPX84595.1"/>
    </source>
</evidence>
<dbReference type="PATRIC" id="fig|1123069.3.peg.1923"/>
<dbReference type="HOGENOM" id="CLU_042088_1_2_5"/>
<reference evidence="1 2" key="1">
    <citation type="journal article" date="2013" name="Stand. Genomic Sci.">
        <title>Genome sequence of the reddish-pigmented Rubellimicrobium thermophilum type strain (DSM 16684(T)), a member of the Roseobacter clade.</title>
        <authorList>
            <person name="Fiebig A."/>
            <person name="Riedel T."/>
            <person name="Gronow S."/>
            <person name="Petersen J."/>
            <person name="Klenk H.P."/>
            <person name="Goker M."/>
        </authorList>
    </citation>
    <scope>NUCLEOTIDE SEQUENCE [LARGE SCALE GENOMIC DNA]</scope>
    <source>
        <strain evidence="1 2">DSM 16684</strain>
    </source>
</reference>
<dbReference type="Gene3D" id="3.30.1780.10">
    <property type="entry name" value="ornithine cyclodeaminase, domain 1"/>
    <property type="match status" value="1"/>
</dbReference>
<keyword evidence="2" id="KW-1185">Reference proteome</keyword>
<dbReference type="EMBL" id="AOLV01000020">
    <property type="protein sequence ID" value="EPX84595.1"/>
    <property type="molecule type" value="Genomic_DNA"/>
</dbReference>
<organism evidence="1 2">
    <name type="scientific">Rubellimicrobium thermophilum DSM 16684</name>
    <dbReference type="NCBI Taxonomy" id="1123069"/>
    <lineage>
        <taxon>Bacteria</taxon>
        <taxon>Pseudomonadati</taxon>
        <taxon>Pseudomonadota</taxon>
        <taxon>Alphaproteobacteria</taxon>
        <taxon>Rhodobacterales</taxon>
        <taxon>Roseobacteraceae</taxon>
        <taxon>Rubellimicrobium</taxon>
    </lineage>
</organism>
<dbReference type="EC" id="4.3.1.12" evidence="1"/>
<protein>
    <submittedName>
        <fullName evidence="1">Putative ornithine cyclodeaminase, mu-crystallin-like protein</fullName>
        <ecNumber evidence="1">4.3.1.12</ecNumber>
    </submittedName>
</protein>
<dbReference type="STRING" id="1123069.ruthe_01954"/>
<dbReference type="InterPro" id="IPR003462">
    <property type="entry name" value="ODC_Mu_crystall"/>
</dbReference>
<dbReference type="GO" id="GO:0005737">
    <property type="term" value="C:cytoplasm"/>
    <property type="evidence" value="ECO:0007669"/>
    <property type="project" value="TreeGrafter"/>
</dbReference>
<dbReference type="Proteomes" id="UP000015346">
    <property type="component" value="Unassembled WGS sequence"/>
</dbReference>
<accession>S9S353</accession>
<dbReference type="GO" id="GO:0008473">
    <property type="term" value="F:ornithine cyclodeaminase activity"/>
    <property type="evidence" value="ECO:0007669"/>
    <property type="project" value="UniProtKB-EC"/>
</dbReference>
<dbReference type="InterPro" id="IPR036291">
    <property type="entry name" value="NAD(P)-bd_dom_sf"/>
</dbReference>
<dbReference type="PANTHER" id="PTHR13812">
    <property type="entry name" value="KETIMINE REDUCTASE MU-CRYSTALLIN"/>
    <property type="match status" value="1"/>
</dbReference>
<dbReference type="Gene3D" id="3.40.50.720">
    <property type="entry name" value="NAD(P)-binding Rossmann-like Domain"/>
    <property type="match status" value="1"/>
</dbReference>
<dbReference type="InterPro" id="IPR023401">
    <property type="entry name" value="ODC_N"/>
</dbReference>
<dbReference type="Pfam" id="PF02423">
    <property type="entry name" value="OCD_Mu_crystall"/>
    <property type="match status" value="1"/>
</dbReference>